<dbReference type="AlphaFoldDB" id="A0A1T4R8B9"/>
<accession>A0A1T4R8B9</accession>
<organism evidence="1 2">
    <name type="scientific">Selenihalanaerobacter shriftii</name>
    <dbReference type="NCBI Taxonomy" id="142842"/>
    <lineage>
        <taxon>Bacteria</taxon>
        <taxon>Bacillati</taxon>
        <taxon>Bacillota</taxon>
        <taxon>Clostridia</taxon>
        <taxon>Halanaerobiales</taxon>
        <taxon>Halobacteroidaceae</taxon>
        <taxon>Selenihalanaerobacter</taxon>
    </lineage>
</organism>
<dbReference type="RefSeq" id="WP_078811213.1">
    <property type="nucleotide sequence ID" value="NZ_FUWM01000046.1"/>
</dbReference>
<evidence type="ECO:0000313" key="2">
    <source>
        <dbReference type="Proteomes" id="UP000190625"/>
    </source>
</evidence>
<dbReference type="EMBL" id="FUWM01000046">
    <property type="protein sequence ID" value="SKA12330.1"/>
    <property type="molecule type" value="Genomic_DNA"/>
</dbReference>
<sequence length="105" mass="12850">MKKDKKRFLQGILKLVNLLKSQDLKRSTIAIYIYNEEFFKGIDPGWFMEASGWMSHNLHLDEEHQGMERDIYKYKKHRNIVYFIYSKDYDQINTIKDIENRVWQD</sequence>
<dbReference type="STRING" id="142842.SAMN02745118_02855"/>
<protein>
    <submittedName>
        <fullName evidence="1">Uncharacterized protein</fullName>
    </submittedName>
</protein>
<name>A0A1T4R8B9_9FIRM</name>
<evidence type="ECO:0000313" key="1">
    <source>
        <dbReference type="EMBL" id="SKA12330.1"/>
    </source>
</evidence>
<keyword evidence="2" id="KW-1185">Reference proteome</keyword>
<proteinExistence type="predicted"/>
<reference evidence="2" key="1">
    <citation type="submission" date="2017-02" db="EMBL/GenBank/DDBJ databases">
        <authorList>
            <person name="Varghese N."/>
            <person name="Submissions S."/>
        </authorList>
    </citation>
    <scope>NUCLEOTIDE SEQUENCE [LARGE SCALE GENOMIC DNA]</scope>
    <source>
        <strain evidence="2">ATCC BAA-73</strain>
    </source>
</reference>
<gene>
    <name evidence="1" type="ORF">SAMN02745118_02855</name>
</gene>
<dbReference type="Proteomes" id="UP000190625">
    <property type="component" value="Unassembled WGS sequence"/>
</dbReference>